<keyword evidence="3" id="KW-1185">Reference proteome</keyword>
<keyword evidence="1" id="KW-0732">Signal</keyword>
<evidence type="ECO:0008006" key="4">
    <source>
        <dbReference type="Google" id="ProtNLM"/>
    </source>
</evidence>
<organism evidence="2 3">
    <name type="scientific">Cryptosporidium meleagridis</name>
    <dbReference type="NCBI Taxonomy" id="93969"/>
    <lineage>
        <taxon>Eukaryota</taxon>
        <taxon>Sar</taxon>
        <taxon>Alveolata</taxon>
        <taxon>Apicomplexa</taxon>
        <taxon>Conoidasida</taxon>
        <taxon>Coccidia</taxon>
        <taxon>Eucoccidiorida</taxon>
        <taxon>Eimeriorina</taxon>
        <taxon>Cryptosporidiidae</taxon>
        <taxon>Cryptosporidium</taxon>
    </lineage>
</organism>
<dbReference type="OrthoDB" id="339914at2759"/>
<comment type="caution">
    <text evidence="2">The sequence shown here is derived from an EMBL/GenBank/DDBJ whole genome shotgun (WGS) entry which is preliminary data.</text>
</comment>
<accession>A0A2P4Z478</accession>
<sequence length="539" mass="61018">MRLTLIIIFINTFIPILSKKSSKNNYNPDNILVGADNQKNNHIYNSHYRIRVRKLDPFLRTVVIKGIEPNFPNDINADGTSPLSENVYSKLPIRLHVPIIPIDNSVKIRRMPVISQSSQRLPLEANERLFSYAIRICKIPSLWYVELIYCMHRGVTHFTTGILTSYTLQDIIGASLASMDLPSESFSLAKCKASIPLFSDIAINQKNSEVCSMMLTCLTSKEFLKNNKNQIRKLEKEITDVYKDKPPFFRGQQPRSYAQKIIVGILMARRETGYGHPASKSDGKKIKFPDKLFYVIRYFNFIMILTEYLIRQGLKDIDAFEISPKAYMKIGDKSLLQPTPIKMIAKCARLIINAHLSNNSVDYLPYFGKTGFCPFSNVIIQHACTELVSMGFINSEIEIPKNISINELEYLAYPHLAHSREIVKERSAKKIKDRTLSQVKSTELNSKSKGAFKQSIKQKKALESNSLKKKAQVQLSDKGAILNNNSSAVIGLDLPKDFVDKTSEESNKTEIESSASSNSTSNLGLKKQLEYILSTINID</sequence>
<evidence type="ECO:0000313" key="3">
    <source>
        <dbReference type="Proteomes" id="UP000236928"/>
    </source>
</evidence>
<feature type="signal peptide" evidence="1">
    <location>
        <begin position="1"/>
        <end position="18"/>
    </location>
</feature>
<dbReference type="VEuPathDB" id="CryptoDB:CmeUKMEL1_14255"/>
<evidence type="ECO:0000313" key="2">
    <source>
        <dbReference type="EMBL" id="POM84810.1"/>
    </source>
</evidence>
<proteinExistence type="predicted"/>
<feature type="chain" id="PRO_5015177849" description="Integral membrane protein" evidence="1">
    <location>
        <begin position="19"/>
        <end position="539"/>
    </location>
</feature>
<evidence type="ECO:0000256" key="1">
    <source>
        <dbReference type="SAM" id="SignalP"/>
    </source>
</evidence>
<name>A0A2P4Z478_9CRYT</name>
<dbReference type="AlphaFoldDB" id="A0A2P4Z478"/>
<protein>
    <recommendedName>
        <fullName evidence="4">Integral membrane protein</fullName>
    </recommendedName>
</protein>
<dbReference type="EMBL" id="JIBK01000048">
    <property type="protein sequence ID" value="POM84810.1"/>
    <property type="molecule type" value="Genomic_DNA"/>
</dbReference>
<dbReference type="Proteomes" id="UP000236928">
    <property type="component" value="Unassembled WGS sequence"/>
</dbReference>
<reference evidence="2 3" key="1">
    <citation type="submission" date="2014-04" db="EMBL/GenBank/DDBJ databases">
        <title>Comparative Genomics of Cryptosporidium Species.</title>
        <authorList>
            <person name="Silva J.C."/>
            <person name="Su Q."/>
            <person name="Chalmers R."/>
            <person name="Chibucos M.C."/>
            <person name="Elwin K."/>
            <person name="Godinez A."/>
            <person name="Guo F."/>
            <person name="Huynh K."/>
            <person name="Orvis J."/>
            <person name="Ott S."/>
            <person name="Sadzewicz L."/>
            <person name="Sengamalay N."/>
            <person name="Shetty A."/>
            <person name="Sun M."/>
            <person name="Tallon L."/>
            <person name="Xiao L."/>
            <person name="Zhang H."/>
            <person name="Fraser C.M."/>
            <person name="Zhu G."/>
            <person name="Kissinger J."/>
            <person name="Widmer G."/>
        </authorList>
    </citation>
    <scope>NUCLEOTIDE SEQUENCE [LARGE SCALE GENOMIC DNA]</scope>
    <source>
        <strain evidence="2 3">UKMEL1</strain>
    </source>
</reference>
<gene>
    <name evidence="2" type="ORF">CmeUKMEL1_14255</name>
</gene>